<accession>A0A1Z5TBI3</accession>
<dbReference type="CDD" id="cd09839">
    <property type="entry name" value="M1_like_TAF2"/>
    <property type="match status" value="1"/>
</dbReference>
<dbReference type="InterPro" id="IPR057991">
    <property type="entry name" value="TPR_TAF2_C"/>
</dbReference>
<dbReference type="InterPro" id="IPR037813">
    <property type="entry name" value="TAF2"/>
</dbReference>
<feature type="region of interest" description="Disordered" evidence="10">
    <location>
        <begin position="1558"/>
        <end position="1579"/>
    </location>
</feature>
<proteinExistence type="inferred from homology"/>
<evidence type="ECO:0000256" key="8">
    <source>
        <dbReference type="ARBA" id="ARBA00076306"/>
    </source>
</evidence>
<evidence type="ECO:0000256" key="3">
    <source>
        <dbReference type="ARBA" id="ARBA00017363"/>
    </source>
</evidence>
<feature type="compositionally biased region" description="Low complexity" evidence="10">
    <location>
        <begin position="1796"/>
        <end position="1805"/>
    </location>
</feature>
<dbReference type="InterPro" id="IPR057345">
    <property type="entry name" value="Ig-like_TAF2"/>
</dbReference>
<feature type="domain" description="Transcription initiation factor TFIID subunit 2 TPR repeats" evidence="13">
    <location>
        <begin position="1085"/>
        <end position="1378"/>
    </location>
</feature>
<dbReference type="GO" id="GO:0003682">
    <property type="term" value="F:chromatin binding"/>
    <property type="evidence" value="ECO:0007669"/>
    <property type="project" value="TreeGrafter"/>
</dbReference>
<feature type="region of interest" description="Disordered" evidence="10">
    <location>
        <begin position="352"/>
        <end position="390"/>
    </location>
</feature>
<keyword evidence="9" id="KW-0175">Coiled coil</keyword>
<evidence type="ECO:0000256" key="2">
    <source>
        <dbReference type="ARBA" id="ARBA00010937"/>
    </source>
</evidence>
<dbReference type="FunFam" id="1.10.390.10:FF:000011">
    <property type="entry name" value="Transcription initiation factor TFIID subunit"/>
    <property type="match status" value="1"/>
</dbReference>
<feature type="region of interest" description="Disordered" evidence="10">
    <location>
        <begin position="1"/>
        <end position="115"/>
    </location>
</feature>
<keyword evidence="4" id="KW-0805">Transcription regulation</keyword>
<dbReference type="GO" id="GO:0005669">
    <property type="term" value="C:transcription factor TFIID complex"/>
    <property type="evidence" value="ECO:0007669"/>
    <property type="project" value="InterPro"/>
</dbReference>
<comment type="function">
    <text evidence="7">Functions as a component of the DNA-binding general transcription factor complex TFIID. Binding of TFIID to a promoter (with or without TATA element) is the initial step in pre-initiation complex (PIC) formation. TFIID plays a key role in the regulation of gene expression by RNA polymerase II through different activities such as transcription activator interaction, core promoter recognition and selectivity, TFIIA and TFIIB interaction, chromatin modification (histone acetylation by TAF1), facilitation of DNA opening and initiation of transcription.</text>
</comment>
<feature type="compositionally biased region" description="Low complexity" evidence="10">
    <location>
        <begin position="1"/>
        <end position="17"/>
    </location>
</feature>
<sequence>MVSSSRASRAPRTAGGRFAKRPQSSTPASKSRPAAAKKVAPTPSNTTTANTHHHDDAIPNSTDDDGFDESDRPAKKRKLSIRQKQTTLDAHFAPCSQSPNGAGVGATPKPPTKVTVAQPHGQLVETLNGVRAPLDVKQNDLPTAKSPERLPPQPKPVTKAVENKKEEKRTLRSQDEGPRLKSELATYFSEYEDVVFGTDKDAEFLTVDTALYITDDAFKKETNSSAALTPPKQYNGCSPVDLDKITAGFPFETEDPLDDNHFEKSHKRAERKEKQLRNIEKERAMHEKVSLERLLDGLLGHDWLKVLGITGVTDSEAKKYEKPRAYFVAEVQSLVDKFKMWKDGERRQRLEREAARRAEESSENEQDEADDGDESSEADSSAGPPSSELNAGATRQLLQETHSAVAVQQRSGFKIRLKKTSTSSPAATAGGITAKYEYDDPYRSLRMPASANVHQHDTLKKKIASALQPAPEPELSITLPAKLAIQQLHVDPTNQLPRYNETPSLQKQESDAMAVAEGTAVQSTSAPQDPQGPQFAPIKLFIEFEVPNFRDGSGQQDPVASATNGDVEMTGGSEEAQETDGKEGPEYFISLGEDEAAMDLSIVCVGEQTDDVADTEDDTRHTVTYTLIDPVAARHIGFAIGPFERADLSSTREAEDEERLGQSAVKIDGFCLPGRGEEVRNTCWPLTRVIDHFGVNYGSFPFSSYQVLFVDDLVHDTVATAGLSFCSSRLLFSEDIIEPLEPNTRVIIRAVAEQWMGVNVIPKEPTDAWVVSGIAGYMTDLYGKTLFGNNAYRWQQKLASEKVYELDADRPSIHQHGLYLHLDKSIRDFLALKSALVLFILDRRLLKISGSTGMQRILNKVFLNAKTGNLENGEISTEIFHRTCERVSHNNKLEPFFRQWVFGAGCPIFSVTQRFNKKKTMVEMQIVQRQMDRRTKPEFAPDNFMREIKEHLREVWAEPVQPVFTGPMTIRIHEADGTPYEHIVEIKEQVTKLEIPYNTKYKRLKRSRRQKERAMADGQTGEGGEDALLYCLGDILDSPEEVKDWNLVDWTEEDEEKMGQESYEWIRMDADFEWIGKMHLVMPLYMYISQLQQDRDLVAQYESMRYLMGSNPHHVSLSILVRTLMDRRYFHGIRTMAAEGLAILAKGDVVRDIGRFHLTKAFEDMFCFPGELMPRPNDFSDRVHYIMQCAIPRAMSKLRDAEGKVPMSIRKFFMDKLRFNDNSENEFSDCHYMATLMDCLADSLIASHREPEQSYTFTFGEDEPMEPENPDEPFEREAIDLIERFRRIDEFDQTYHNVYSLTALDCLQKLTNAGLVKDKTKEVLQYTRPSNANLVRLQAFRCLTETGVTRKISMLRYMLQSIVDDASPHFRNKLMGIFGEALGHIALGDAVQSQAPAAPAQMETDGLVLEQEASSEARHLEATRRTTPEGAIEALKQALLNEPGFKDALWYSATSPDIGLDEVAAFCDVAALVYPPIASCLVTMKLPRKYRCEKIGKATVRFTPHGPYRTKPIKPLSLDDWQAIEDFGLKYTGPVAKQVQQRRKSSLDEDVPLKLKIPTMNVDASSTKGTETPSEAKSGIKLSLGALKRKQSVEASQRAGSPKLLKTSAQQSPASGLGPAPPKSRSPSVANQRRGSTAGPKAAIGKQGGSKIVKLRMGGSTMSRVREILARPPRPGRPKSLTQDPSRSSTPAQKPQSSLFPKPQNTLQSPTGSSPFSASPSMNLGGFRSYGAAASEANTNGGGSEIRREKSSDTTAAAPAAPSASASPVGNANGGGAMAPPPKPKLKLKLGRKPSEGGSAASSPS</sequence>
<feature type="compositionally biased region" description="Polar residues" evidence="10">
    <location>
        <begin position="1680"/>
        <end position="1722"/>
    </location>
</feature>
<evidence type="ECO:0000256" key="10">
    <source>
        <dbReference type="SAM" id="MobiDB-lite"/>
    </source>
</evidence>
<dbReference type="GO" id="GO:0006367">
    <property type="term" value="P:transcription initiation at RNA polymerase II promoter"/>
    <property type="evidence" value="ECO:0007669"/>
    <property type="project" value="TreeGrafter"/>
</dbReference>
<keyword evidence="15" id="KW-1185">Reference proteome</keyword>
<feature type="coiled-coil region" evidence="9">
    <location>
        <begin position="262"/>
        <end position="289"/>
    </location>
</feature>
<feature type="compositionally biased region" description="Low complexity" evidence="10">
    <location>
        <begin position="1756"/>
        <end position="1771"/>
    </location>
</feature>
<evidence type="ECO:0000259" key="11">
    <source>
        <dbReference type="Pfam" id="PF15460"/>
    </source>
</evidence>
<dbReference type="GO" id="GO:0016251">
    <property type="term" value="F:RNA polymerase II general transcription initiation factor activity"/>
    <property type="evidence" value="ECO:0007669"/>
    <property type="project" value="TreeGrafter"/>
</dbReference>
<feature type="domain" description="Transcription initiation factor TFIID subunit 2 Ig-like" evidence="12">
    <location>
        <begin position="904"/>
        <end position="1083"/>
    </location>
</feature>
<feature type="region of interest" description="Disordered" evidence="10">
    <location>
        <begin position="550"/>
        <end position="586"/>
    </location>
</feature>
<dbReference type="PANTHER" id="PTHR15137:SF9">
    <property type="entry name" value="TRANSCRIPTION INITIATION FACTOR TFIID SUBUNIT 2"/>
    <property type="match status" value="1"/>
</dbReference>
<reference evidence="14 15" key="1">
    <citation type="submission" date="2017-01" db="EMBL/GenBank/DDBJ databases">
        <title>The recent genome duplication of the halophilic yeast Hortaea werneckii: insights from long-read sequencing.</title>
        <authorList>
            <person name="Sinha S."/>
            <person name="Flibotte S."/>
            <person name="Neira M."/>
            <person name="Lenassi M."/>
            <person name="Gostincar C."/>
            <person name="Stajich J.E."/>
            <person name="Nislow C.E."/>
        </authorList>
    </citation>
    <scope>NUCLEOTIDE SEQUENCE [LARGE SCALE GENOMIC DNA]</scope>
    <source>
        <strain evidence="14 15">EXF-2000</strain>
    </source>
</reference>
<name>A0A1Z5TBI3_HORWE</name>
<dbReference type="Gene3D" id="1.10.390.10">
    <property type="entry name" value="Neutral Protease Domain 2"/>
    <property type="match status" value="1"/>
</dbReference>
<dbReference type="InterPro" id="IPR027268">
    <property type="entry name" value="Peptidase_M4/M1_CTD_sf"/>
</dbReference>
<feature type="domain" description="Something about silencing protein 4" evidence="11">
    <location>
        <begin position="255"/>
        <end position="349"/>
    </location>
</feature>
<dbReference type="Pfam" id="PF25577">
    <property type="entry name" value="TPR_TAF2_C"/>
    <property type="match status" value="1"/>
</dbReference>
<feature type="compositionally biased region" description="Polar residues" evidence="10">
    <location>
        <begin position="494"/>
        <end position="507"/>
    </location>
</feature>
<dbReference type="VEuPathDB" id="FungiDB:BTJ68_07392"/>
<evidence type="ECO:0000256" key="6">
    <source>
        <dbReference type="ARBA" id="ARBA00023242"/>
    </source>
</evidence>
<dbReference type="InParanoid" id="A0A1Z5TBI3"/>
<dbReference type="Pfam" id="PF15460">
    <property type="entry name" value="SAS4"/>
    <property type="match status" value="1"/>
</dbReference>
<dbReference type="Proteomes" id="UP000194280">
    <property type="component" value="Unassembled WGS sequence"/>
</dbReference>
<gene>
    <name evidence="14" type="ORF">BTJ68_07392</name>
</gene>
<comment type="caution">
    <text evidence="14">The sequence shown here is derived from an EMBL/GenBank/DDBJ whole genome shotgun (WGS) entry which is preliminary data.</text>
</comment>
<organism evidence="14 15">
    <name type="scientific">Hortaea werneckii EXF-2000</name>
    <dbReference type="NCBI Taxonomy" id="1157616"/>
    <lineage>
        <taxon>Eukaryota</taxon>
        <taxon>Fungi</taxon>
        <taxon>Dikarya</taxon>
        <taxon>Ascomycota</taxon>
        <taxon>Pezizomycotina</taxon>
        <taxon>Dothideomycetes</taxon>
        <taxon>Dothideomycetidae</taxon>
        <taxon>Mycosphaerellales</taxon>
        <taxon>Teratosphaeriaceae</taxon>
        <taxon>Hortaea</taxon>
    </lineage>
</organism>
<protein>
    <recommendedName>
        <fullName evidence="3">Transcription initiation factor TFIID subunit 2</fullName>
    </recommendedName>
    <alternativeName>
        <fullName evidence="8">TBP-associated factor 2</fullName>
    </alternativeName>
</protein>
<evidence type="ECO:0000256" key="9">
    <source>
        <dbReference type="SAM" id="Coils"/>
    </source>
</evidence>
<dbReference type="Pfam" id="PF25316">
    <property type="entry name" value="TAF2_3rd"/>
    <property type="match status" value="1"/>
</dbReference>
<feature type="region of interest" description="Disordered" evidence="10">
    <location>
        <begin position="1591"/>
        <end position="1805"/>
    </location>
</feature>
<feature type="compositionally biased region" description="Polar residues" evidence="10">
    <location>
        <begin position="1625"/>
        <end position="1635"/>
    </location>
</feature>
<evidence type="ECO:0000313" key="15">
    <source>
        <dbReference type="Proteomes" id="UP000194280"/>
    </source>
</evidence>
<evidence type="ECO:0000259" key="12">
    <source>
        <dbReference type="Pfam" id="PF25316"/>
    </source>
</evidence>
<feature type="region of interest" description="Disordered" evidence="10">
    <location>
        <begin position="131"/>
        <end position="177"/>
    </location>
</feature>
<evidence type="ECO:0000256" key="1">
    <source>
        <dbReference type="ARBA" id="ARBA00004123"/>
    </source>
</evidence>
<dbReference type="FunCoup" id="A0A1Z5TBI3">
    <property type="interactions" value="1088"/>
</dbReference>
<feature type="compositionally biased region" description="Polar residues" evidence="10">
    <location>
        <begin position="1562"/>
        <end position="1575"/>
    </location>
</feature>
<comment type="similarity">
    <text evidence="2">Belongs to the TAF2 family.</text>
</comment>
<keyword evidence="5" id="KW-0804">Transcription</keyword>
<dbReference type="OrthoDB" id="308861at2759"/>
<feature type="compositionally biased region" description="Acidic residues" evidence="10">
    <location>
        <begin position="361"/>
        <end position="377"/>
    </location>
</feature>
<evidence type="ECO:0000256" key="7">
    <source>
        <dbReference type="ARBA" id="ARBA00025346"/>
    </source>
</evidence>
<evidence type="ECO:0000259" key="13">
    <source>
        <dbReference type="Pfam" id="PF25577"/>
    </source>
</evidence>
<feature type="region of interest" description="Disordered" evidence="10">
    <location>
        <begin position="494"/>
        <end position="534"/>
    </location>
</feature>
<dbReference type="SUPFAM" id="SSF55486">
    <property type="entry name" value="Metalloproteases ('zincins'), catalytic domain"/>
    <property type="match status" value="1"/>
</dbReference>
<feature type="compositionally biased region" description="Basic and acidic residues" evidence="10">
    <location>
        <begin position="161"/>
        <end position="177"/>
    </location>
</feature>
<feature type="compositionally biased region" description="Low complexity" evidence="10">
    <location>
        <begin position="378"/>
        <end position="388"/>
    </location>
</feature>
<dbReference type="InterPro" id="IPR029184">
    <property type="entry name" value="Sas4_dom"/>
</dbReference>
<dbReference type="PANTHER" id="PTHR15137">
    <property type="entry name" value="TRANSCRIPTION INITIATION FACTOR TFIID"/>
    <property type="match status" value="1"/>
</dbReference>
<dbReference type="GO" id="GO:0000976">
    <property type="term" value="F:transcription cis-regulatory region binding"/>
    <property type="evidence" value="ECO:0007669"/>
    <property type="project" value="TreeGrafter"/>
</dbReference>
<dbReference type="EMBL" id="MUNK01000076">
    <property type="protein sequence ID" value="OTA33372.1"/>
    <property type="molecule type" value="Genomic_DNA"/>
</dbReference>
<evidence type="ECO:0000256" key="4">
    <source>
        <dbReference type="ARBA" id="ARBA00023015"/>
    </source>
</evidence>
<keyword evidence="6" id="KW-0539">Nucleus</keyword>
<evidence type="ECO:0000256" key="5">
    <source>
        <dbReference type="ARBA" id="ARBA00023163"/>
    </source>
</evidence>
<feature type="compositionally biased region" description="Polar residues" evidence="10">
    <location>
        <begin position="553"/>
        <end position="564"/>
    </location>
</feature>
<feature type="compositionally biased region" description="Low complexity" evidence="10">
    <location>
        <begin position="24"/>
        <end position="50"/>
    </location>
</feature>
<evidence type="ECO:0000313" key="14">
    <source>
        <dbReference type="EMBL" id="OTA33372.1"/>
    </source>
</evidence>
<dbReference type="STRING" id="1157616.A0A1Z5TBI3"/>
<comment type="subcellular location">
    <subcellularLocation>
        <location evidence="1">Nucleus</location>
    </subcellularLocation>
</comment>